<gene>
    <name evidence="1" type="ORF">RHGRI_012568</name>
</gene>
<accession>A0AAV6KRI3</accession>
<name>A0AAV6KRI3_9ERIC</name>
<proteinExistence type="predicted"/>
<dbReference type="AlphaFoldDB" id="A0AAV6KRI3"/>
<sequence length="285" mass="33299">MALLLRKFNSFVPSVMSVRGSVRRSSVLRQIASPLKEKLFRGEFHGNLYQGIRISKDGDHRVMLSRELTLQLAFDDGVKKDIFDYRRMVQDFQALDPHHSPDTVKLFLTLCNQAQNSIGKDLRDIAYFIYANCLTFENEDKIKFIFKLYDYLSTNIKKSDVLLAFNAPPVDMRGWHRVLLDPRFKGLEDVYNHMRSRYSNKPHTIFVFHRHSLVHLREKLSFCSREDYAMRLLSEAFPDFVPKFFYLVATNIRMNAASDFEITDPWTGSKDGLVEFIRKGRDALP</sequence>
<dbReference type="EMBL" id="JACTNZ010000004">
    <property type="protein sequence ID" value="KAG5555077.1"/>
    <property type="molecule type" value="Genomic_DNA"/>
</dbReference>
<comment type="caution">
    <text evidence="1">The sequence shown here is derived from an EMBL/GenBank/DDBJ whole genome shotgun (WGS) entry which is preliminary data.</text>
</comment>
<evidence type="ECO:0000313" key="2">
    <source>
        <dbReference type="Proteomes" id="UP000823749"/>
    </source>
</evidence>
<dbReference type="Proteomes" id="UP000823749">
    <property type="component" value="Chromosome 4"/>
</dbReference>
<evidence type="ECO:0000313" key="1">
    <source>
        <dbReference type="EMBL" id="KAG5555077.1"/>
    </source>
</evidence>
<reference evidence="1" key="1">
    <citation type="submission" date="2020-08" db="EMBL/GenBank/DDBJ databases">
        <title>Plant Genome Project.</title>
        <authorList>
            <person name="Zhang R.-G."/>
        </authorList>
    </citation>
    <scope>NUCLEOTIDE SEQUENCE</scope>
    <source>
        <strain evidence="1">WSP0</strain>
        <tissue evidence="1">Leaf</tissue>
    </source>
</reference>
<keyword evidence="2" id="KW-1185">Reference proteome</keyword>
<protein>
    <submittedName>
        <fullName evidence="1">Uncharacterized protein</fullName>
    </submittedName>
</protein>
<organism evidence="1 2">
    <name type="scientific">Rhododendron griersonianum</name>
    <dbReference type="NCBI Taxonomy" id="479676"/>
    <lineage>
        <taxon>Eukaryota</taxon>
        <taxon>Viridiplantae</taxon>
        <taxon>Streptophyta</taxon>
        <taxon>Embryophyta</taxon>
        <taxon>Tracheophyta</taxon>
        <taxon>Spermatophyta</taxon>
        <taxon>Magnoliopsida</taxon>
        <taxon>eudicotyledons</taxon>
        <taxon>Gunneridae</taxon>
        <taxon>Pentapetalae</taxon>
        <taxon>asterids</taxon>
        <taxon>Ericales</taxon>
        <taxon>Ericaceae</taxon>
        <taxon>Ericoideae</taxon>
        <taxon>Rhodoreae</taxon>
        <taxon>Rhododendron</taxon>
    </lineage>
</organism>